<evidence type="ECO:0000256" key="2">
    <source>
        <dbReference type="SAM" id="SignalP"/>
    </source>
</evidence>
<feature type="chain" id="PRO_5014869746" evidence="2">
    <location>
        <begin position="23"/>
        <end position="83"/>
    </location>
</feature>
<keyword evidence="2" id="KW-0732">Signal</keyword>
<dbReference type="AlphaFoldDB" id="A0A2M4DLB7"/>
<proteinExistence type="predicted"/>
<evidence type="ECO:0000256" key="1">
    <source>
        <dbReference type="SAM" id="MobiDB-lite"/>
    </source>
</evidence>
<feature type="compositionally biased region" description="Low complexity" evidence="1">
    <location>
        <begin position="58"/>
        <end position="75"/>
    </location>
</feature>
<sequence length="83" mass="8997">MINTYVTVLYAASISIVSTAWAASTRSGSAELNGTATSSTTILCGPYPTPNRENRFATSSPRTNSRTSTRQNSSRIFQTDRNM</sequence>
<reference evidence="3" key="1">
    <citation type="submission" date="2018-01" db="EMBL/GenBank/DDBJ databases">
        <title>An insight into the sialome of Amazonian anophelines.</title>
        <authorList>
            <person name="Ribeiro J.M."/>
            <person name="Scarpassa V."/>
            <person name="Calvo E."/>
        </authorList>
    </citation>
    <scope>NUCLEOTIDE SEQUENCE</scope>
</reference>
<protein>
    <submittedName>
        <fullName evidence="3">Putative secreted protein</fullName>
    </submittedName>
</protein>
<name>A0A2M4DLB7_ANODA</name>
<organism evidence="3">
    <name type="scientific">Anopheles darlingi</name>
    <name type="common">Mosquito</name>
    <dbReference type="NCBI Taxonomy" id="43151"/>
    <lineage>
        <taxon>Eukaryota</taxon>
        <taxon>Metazoa</taxon>
        <taxon>Ecdysozoa</taxon>
        <taxon>Arthropoda</taxon>
        <taxon>Hexapoda</taxon>
        <taxon>Insecta</taxon>
        <taxon>Pterygota</taxon>
        <taxon>Neoptera</taxon>
        <taxon>Endopterygota</taxon>
        <taxon>Diptera</taxon>
        <taxon>Nematocera</taxon>
        <taxon>Culicoidea</taxon>
        <taxon>Culicidae</taxon>
        <taxon>Anophelinae</taxon>
        <taxon>Anopheles</taxon>
    </lineage>
</organism>
<feature type="region of interest" description="Disordered" evidence="1">
    <location>
        <begin position="39"/>
        <end position="83"/>
    </location>
</feature>
<evidence type="ECO:0000313" key="3">
    <source>
        <dbReference type="EMBL" id="MBW78352.1"/>
    </source>
</evidence>
<feature type="signal peptide" evidence="2">
    <location>
        <begin position="1"/>
        <end position="22"/>
    </location>
</feature>
<dbReference type="EMBL" id="GGFL01014174">
    <property type="protein sequence ID" value="MBW78352.1"/>
    <property type="molecule type" value="Transcribed_RNA"/>
</dbReference>
<accession>A0A2M4DLB7</accession>